<dbReference type="PANTHER" id="PTHR38011:SF7">
    <property type="entry name" value="2,5-DIAMINO-6-RIBOSYLAMINO-4(3H)-PYRIMIDINONE 5'-PHOSPHATE REDUCTASE"/>
    <property type="match status" value="1"/>
</dbReference>
<dbReference type="InterPro" id="IPR011549">
    <property type="entry name" value="RibD_C"/>
</dbReference>
<feature type="binding site" evidence="14">
    <location>
        <position position="243"/>
    </location>
    <ligand>
        <name>substrate</name>
    </ligand>
</feature>
<evidence type="ECO:0000256" key="12">
    <source>
        <dbReference type="PIRNR" id="PIRNR006769"/>
    </source>
</evidence>
<dbReference type="InterPro" id="IPR024072">
    <property type="entry name" value="DHFR-like_dom_sf"/>
</dbReference>
<comment type="catalytic activity">
    <reaction evidence="12">
        <text>5-amino-6-(5-phospho-D-ribitylamino)uracil + NADP(+) = 5-amino-6-(5-phospho-D-ribosylamino)uracil + NADPH + H(+)</text>
        <dbReference type="Rhea" id="RHEA:17845"/>
        <dbReference type="ChEBI" id="CHEBI:15378"/>
        <dbReference type="ChEBI" id="CHEBI:57783"/>
        <dbReference type="ChEBI" id="CHEBI:58349"/>
        <dbReference type="ChEBI" id="CHEBI:58421"/>
        <dbReference type="ChEBI" id="CHEBI:58453"/>
        <dbReference type="EC" id="1.1.1.193"/>
    </reaction>
</comment>
<evidence type="ECO:0000256" key="9">
    <source>
        <dbReference type="ARBA" id="ARBA00022857"/>
    </source>
</evidence>
<evidence type="ECO:0000256" key="4">
    <source>
        <dbReference type="ARBA" id="ARBA00005259"/>
    </source>
</evidence>
<evidence type="ECO:0000256" key="14">
    <source>
        <dbReference type="PIRSR" id="PIRSR006769-2"/>
    </source>
</evidence>
<gene>
    <name evidence="17" type="ORF">GbCGDNIH9_5093</name>
</gene>
<keyword evidence="11" id="KW-0511">Multifunctional enzyme</keyword>
<feature type="active site" description="Proton donor" evidence="13">
    <location>
        <position position="91"/>
    </location>
</feature>
<feature type="binding site" evidence="14">
    <location>
        <position position="246"/>
    </location>
    <ligand>
        <name>substrate</name>
    </ligand>
</feature>
<dbReference type="EC" id="1.1.1.193" evidence="12"/>
<feature type="binding site" evidence="14">
    <location>
        <position position="335"/>
    </location>
    <ligand>
        <name>substrate</name>
    </ligand>
</feature>
<evidence type="ECO:0000256" key="7">
    <source>
        <dbReference type="ARBA" id="ARBA00022723"/>
    </source>
</evidence>
<dbReference type="GO" id="GO:0008703">
    <property type="term" value="F:5-amino-6-(5-phosphoribosylamino)uracil reductase activity"/>
    <property type="evidence" value="ECO:0007669"/>
    <property type="project" value="UniProtKB-EC"/>
</dbReference>
<dbReference type="GO" id="GO:0008835">
    <property type="term" value="F:diaminohydroxyphosphoribosylaminopyrimidine deaminase activity"/>
    <property type="evidence" value="ECO:0007669"/>
    <property type="project" value="UniProtKB-EC"/>
</dbReference>
<comment type="cofactor">
    <cofactor evidence="12 15">
        <name>Zn(2+)</name>
        <dbReference type="ChEBI" id="CHEBI:29105"/>
    </cofactor>
    <text evidence="12 15">Binds 1 zinc ion.</text>
</comment>
<dbReference type="InterPro" id="IPR050765">
    <property type="entry name" value="Riboflavin_Biosynth_HTPR"/>
</dbReference>
<dbReference type="EMBL" id="CP018191">
    <property type="protein sequence ID" value="APH54301.1"/>
    <property type="molecule type" value="Genomic_DNA"/>
</dbReference>
<feature type="binding site" evidence="14">
    <location>
        <position position="207"/>
    </location>
    <ligand>
        <name>substrate</name>
    </ligand>
</feature>
<evidence type="ECO:0000256" key="13">
    <source>
        <dbReference type="PIRSR" id="PIRSR006769-1"/>
    </source>
</evidence>
<keyword evidence="12 17" id="KW-0378">Hydrolase</keyword>
<feature type="binding site" evidence="14">
    <location>
        <position position="193"/>
    </location>
    <ligand>
        <name>NADP(+)</name>
        <dbReference type="ChEBI" id="CHEBI:58349"/>
    </ligand>
</feature>
<keyword evidence="6 12" id="KW-0686">Riboflavin biosynthesis</keyword>
<dbReference type="PIRSF" id="PIRSF006769">
    <property type="entry name" value="RibD"/>
    <property type="match status" value="1"/>
</dbReference>
<evidence type="ECO:0000256" key="6">
    <source>
        <dbReference type="ARBA" id="ARBA00022619"/>
    </source>
</evidence>
<dbReference type="InterPro" id="IPR002125">
    <property type="entry name" value="CMP_dCMP_dom"/>
</dbReference>
<dbReference type="Proteomes" id="UP000182373">
    <property type="component" value="Chromosome"/>
</dbReference>
<dbReference type="GO" id="GO:0050661">
    <property type="term" value="F:NADP binding"/>
    <property type="evidence" value="ECO:0007669"/>
    <property type="project" value="InterPro"/>
</dbReference>
<dbReference type="GO" id="GO:0009231">
    <property type="term" value="P:riboflavin biosynthetic process"/>
    <property type="evidence" value="ECO:0007669"/>
    <property type="project" value="UniProtKB-KW"/>
</dbReference>
<evidence type="ECO:0000256" key="11">
    <source>
        <dbReference type="ARBA" id="ARBA00023268"/>
    </source>
</evidence>
<dbReference type="EC" id="3.5.4.26" evidence="12"/>
<feature type="binding site" evidence="14">
    <location>
        <position position="239"/>
    </location>
    <ligand>
        <name>NADP(+)</name>
        <dbReference type="ChEBI" id="CHEBI:58349"/>
    </ligand>
</feature>
<evidence type="ECO:0000313" key="17">
    <source>
        <dbReference type="EMBL" id="APH54301.1"/>
    </source>
</evidence>
<dbReference type="AlphaFoldDB" id="A0AAC9K6W7"/>
<feature type="binding site" evidence="14">
    <location>
        <position position="209"/>
    </location>
    <ligand>
        <name>NADP(+)</name>
        <dbReference type="ChEBI" id="CHEBI:58349"/>
    </ligand>
</feature>
<dbReference type="InterPro" id="IPR016193">
    <property type="entry name" value="Cytidine_deaminase-like"/>
</dbReference>
<evidence type="ECO:0000256" key="15">
    <source>
        <dbReference type="PIRSR" id="PIRSR006769-3"/>
    </source>
</evidence>
<feature type="binding site" evidence="15">
    <location>
        <position position="89"/>
    </location>
    <ligand>
        <name>Zn(2+)</name>
        <dbReference type="ChEBI" id="CHEBI:29105"/>
        <note>catalytic</note>
    </ligand>
</feature>
<feature type="binding site" evidence="14">
    <location>
        <begin position="337"/>
        <end position="343"/>
    </location>
    <ligand>
        <name>NADP(+)</name>
        <dbReference type="ChEBI" id="CHEBI:58349"/>
    </ligand>
</feature>
<feature type="domain" description="CMP/dCMP-type deaminase" evidence="16">
    <location>
        <begin position="40"/>
        <end position="161"/>
    </location>
</feature>
<comment type="similarity">
    <text evidence="4 12">In the N-terminal section; belongs to the cytidine and deoxycytidylate deaminase family.</text>
</comment>
<comment type="function">
    <text evidence="1 12">Converts 2,5-diamino-6-(ribosylamino)-4(3h)-pyrimidinone 5'-phosphate into 5-amino-6-(ribosylamino)-2,4(1h,3h)-pyrimidinedione 5'-phosphate.</text>
</comment>
<accession>A0AAC9K6W7</accession>
<feature type="binding site" evidence="14">
    <location>
        <position position="223"/>
    </location>
    <ligand>
        <name>substrate</name>
    </ligand>
</feature>
<dbReference type="CDD" id="cd01284">
    <property type="entry name" value="Riboflavin_deaminase-reductase"/>
    <property type="match status" value="1"/>
</dbReference>
<dbReference type="SUPFAM" id="SSF53597">
    <property type="entry name" value="Dihydrofolate reductase-like"/>
    <property type="match status" value="1"/>
</dbReference>
<evidence type="ECO:0000259" key="16">
    <source>
        <dbReference type="PROSITE" id="PS51747"/>
    </source>
</evidence>
<evidence type="ECO:0000313" key="18">
    <source>
        <dbReference type="Proteomes" id="UP000182373"/>
    </source>
</evidence>
<dbReference type="Gene3D" id="3.40.430.10">
    <property type="entry name" value="Dihydrofolate Reductase, subunit A"/>
    <property type="match status" value="1"/>
</dbReference>
<evidence type="ECO:0000256" key="1">
    <source>
        <dbReference type="ARBA" id="ARBA00002151"/>
    </source>
</evidence>
<keyword evidence="10 12" id="KW-0560">Oxidoreductase</keyword>
<feature type="binding site" evidence="14">
    <location>
        <position position="235"/>
    </location>
    <ligand>
        <name>NADP(+)</name>
        <dbReference type="ChEBI" id="CHEBI:58349"/>
    </ligand>
</feature>
<keyword evidence="9 12" id="KW-0521">NADP</keyword>
<sequence>MTWPMSASPACTGISVMQAISRLSLAERPSQNNPMSHPDDPDLPPMRAALALAARHRGETWPNPSVGCVILHNGRVVGRGVTAHGGRPHAEPQALAQAGTLAQGATAYVTLEPCCHHGRTPPCSDALMKAGIARVVVALRDPDPRVDGGGITRLREAGIEVRTGVLEEEAARVTAGFLHRVRYGRPRVTLKLASTLDGRIATASGESQWITGPQARHHVQAVRARHDAILTGIGTVLADDPSLTCRLTGGRQTPLLRLVADSRLRMPLNARMLHDGAGPVWILCADDADPARRAALEQSGARILPVPVAPETGRLIIRTALEQLGEAGLTWILVEGGGEIAAALLRGEHVDDIVWYHAPAIMGADGYPATGALGLSTLSLMPRFHTVSTRAVGTDIVTELRREETCSPAL</sequence>
<dbReference type="PANTHER" id="PTHR38011">
    <property type="entry name" value="DIHYDROFOLATE REDUCTASE FAMILY PROTEIN (AFU_ORTHOLOGUE AFUA_8G06820)"/>
    <property type="match status" value="1"/>
</dbReference>
<dbReference type="InterPro" id="IPR002734">
    <property type="entry name" value="RibDG_C"/>
</dbReference>
<evidence type="ECO:0000256" key="3">
    <source>
        <dbReference type="ARBA" id="ARBA00004910"/>
    </source>
</evidence>
<proteinExistence type="inferred from homology"/>
<reference evidence="18" key="1">
    <citation type="submission" date="2016-11" db="EMBL/GenBank/DDBJ databases">
        <title>Comparative genomic and phenotypic analysis of Granulibacter bethesdensis clinical isolates from patients with chronic granulomatous disease.</title>
        <authorList>
            <person name="Zarember K.A."/>
            <person name="Porcella S.F."/>
            <person name="Chu J."/>
            <person name="Ding L."/>
            <person name="Dahlstrom E."/>
            <person name="Barbian K."/>
            <person name="Martens C."/>
            <person name="Sykora L."/>
            <person name="Kramer S."/>
            <person name="Pettinato A.M."/>
            <person name="Hong H."/>
            <person name="Wald G."/>
            <person name="Berg L.J."/>
            <person name="Rogge L.S."/>
            <person name="Greenberg D.E."/>
            <person name="Falcone E.L."/>
            <person name="Neves J.F."/>
            <person name="Simoes M.J."/>
            <person name="Casal M."/>
            <person name="Rodriguez-Lopez F.C."/>
            <person name="Zelazny A."/>
            <person name="Gallin J.I."/>
            <person name="Holland S.M."/>
        </authorList>
    </citation>
    <scope>NUCLEOTIDE SEQUENCE [LARGE SCALE GENOMIC DNA]</scope>
    <source>
        <strain evidence="18">NIH9.1</strain>
    </source>
</reference>
<comment type="pathway">
    <text evidence="3 12">Cofactor biosynthesis; riboflavin biosynthesis; 5-amino-6-(D-ribitylamino)uracil from GTP: step 3/4.</text>
</comment>
<dbReference type="Gene3D" id="3.40.140.10">
    <property type="entry name" value="Cytidine Deaminase, domain 2"/>
    <property type="match status" value="1"/>
</dbReference>
<keyword evidence="8 12" id="KW-0862">Zinc</keyword>
<comment type="pathway">
    <text evidence="2 12">Cofactor biosynthesis; riboflavin biosynthesis; 5-amino-6-(D-ribitylamino)uracil from GTP: step 2/4.</text>
</comment>
<dbReference type="Pfam" id="PF00383">
    <property type="entry name" value="dCMP_cyt_deam_1"/>
    <property type="match status" value="1"/>
</dbReference>
<evidence type="ECO:0000256" key="2">
    <source>
        <dbReference type="ARBA" id="ARBA00004882"/>
    </source>
</evidence>
<dbReference type="PROSITE" id="PS00903">
    <property type="entry name" value="CYT_DCMP_DEAMINASES_1"/>
    <property type="match status" value="1"/>
</dbReference>
<feature type="binding site" evidence="15">
    <location>
        <position position="114"/>
    </location>
    <ligand>
        <name>Zn(2+)</name>
        <dbReference type="ChEBI" id="CHEBI:29105"/>
        <note>catalytic</note>
    </ligand>
</feature>
<dbReference type="InterPro" id="IPR016192">
    <property type="entry name" value="APOBEC/CMP_deaminase_Zn-bd"/>
</dbReference>
<keyword evidence="7 12" id="KW-0479">Metal-binding</keyword>
<dbReference type="NCBIfam" id="TIGR00227">
    <property type="entry name" value="ribD_Cterm"/>
    <property type="match status" value="1"/>
</dbReference>
<evidence type="ECO:0000256" key="5">
    <source>
        <dbReference type="ARBA" id="ARBA00007417"/>
    </source>
</evidence>
<dbReference type="NCBIfam" id="TIGR00326">
    <property type="entry name" value="eubact_ribD"/>
    <property type="match status" value="1"/>
</dbReference>
<organism evidence="17 18">
    <name type="scientific">Granulibacter bethesdensis</name>
    <dbReference type="NCBI Taxonomy" id="364410"/>
    <lineage>
        <taxon>Bacteria</taxon>
        <taxon>Pseudomonadati</taxon>
        <taxon>Pseudomonadota</taxon>
        <taxon>Alphaproteobacteria</taxon>
        <taxon>Acetobacterales</taxon>
        <taxon>Acetobacteraceae</taxon>
        <taxon>Granulibacter</taxon>
    </lineage>
</organism>
<dbReference type="GO" id="GO:0008270">
    <property type="term" value="F:zinc ion binding"/>
    <property type="evidence" value="ECO:0007669"/>
    <property type="project" value="InterPro"/>
</dbReference>
<dbReference type="Pfam" id="PF01872">
    <property type="entry name" value="RibD_C"/>
    <property type="match status" value="1"/>
</dbReference>
<dbReference type="InterPro" id="IPR004794">
    <property type="entry name" value="Eubact_RibD"/>
</dbReference>
<evidence type="ECO:0000256" key="8">
    <source>
        <dbReference type="ARBA" id="ARBA00022833"/>
    </source>
</evidence>
<feature type="binding site" evidence="15">
    <location>
        <position position="123"/>
    </location>
    <ligand>
        <name>Zn(2+)</name>
        <dbReference type="ChEBI" id="CHEBI:29105"/>
        <note>catalytic</note>
    </ligand>
</feature>
<evidence type="ECO:0000256" key="10">
    <source>
        <dbReference type="ARBA" id="ARBA00023002"/>
    </source>
</evidence>
<dbReference type="PROSITE" id="PS51747">
    <property type="entry name" value="CYT_DCMP_DEAMINASES_2"/>
    <property type="match status" value="1"/>
</dbReference>
<dbReference type="SUPFAM" id="SSF53927">
    <property type="entry name" value="Cytidine deaminase-like"/>
    <property type="match status" value="1"/>
</dbReference>
<name>A0AAC9K6W7_9PROT</name>
<comment type="similarity">
    <text evidence="5 12">In the C-terminal section; belongs to the HTP reductase family.</text>
</comment>
<feature type="binding site" evidence="14">
    <location>
        <position position="262"/>
    </location>
    <ligand>
        <name>NADP(+)</name>
        <dbReference type="ChEBI" id="CHEBI:58349"/>
    </ligand>
</feature>
<protein>
    <recommendedName>
        <fullName evidence="12">Riboflavin biosynthesis protein RibD</fullName>
    </recommendedName>
    <domain>
        <recommendedName>
            <fullName evidence="12">Diaminohydroxyphosphoribosylaminopyrimidine deaminase</fullName>
            <shortName evidence="12">DRAP deaminase</shortName>
            <ecNumber evidence="12">3.5.4.26</ecNumber>
        </recommendedName>
        <alternativeName>
            <fullName evidence="12">Riboflavin-specific deaminase</fullName>
        </alternativeName>
    </domain>
    <domain>
        <recommendedName>
            <fullName evidence="12">5-amino-6-(5-phosphoribosylamino)uracil reductase</fullName>
            <ecNumber evidence="12">1.1.1.193</ecNumber>
        </recommendedName>
        <alternativeName>
            <fullName evidence="12">HTP reductase</fullName>
        </alternativeName>
    </domain>
</protein>
<comment type="catalytic activity">
    <reaction evidence="12">
        <text>2,5-diamino-6-hydroxy-4-(5-phosphoribosylamino)-pyrimidine + H2O + H(+) = 5-amino-6-(5-phospho-D-ribosylamino)uracil + NH4(+)</text>
        <dbReference type="Rhea" id="RHEA:21868"/>
        <dbReference type="ChEBI" id="CHEBI:15377"/>
        <dbReference type="ChEBI" id="CHEBI:15378"/>
        <dbReference type="ChEBI" id="CHEBI:28938"/>
        <dbReference type="ChEBI" id="CHEBI:58453"/>
        <dbReference type="ChEBI" id="CHEBI:58614"/>
        <dbReference type="EC" id="3.5.4.26"/>
    </reaction>
</comment>